<keyword evidence="2 4" id="KW-0808">Transferase</keyword>
<dbReference type="InterPro" id="IPR002376">
    <property type="entry name" value="Formyl_transf_N"/>
</dbReference>
<dbReference type="PANTHER" id="PTHR43369">
    <property type="entry name" value="PHOSPHORIBOSYLGLYCINAMIDE FORMYLTRANSFERASE"/>
    <property type="match status" value="1"/>
</dbReference>
<reference evidence="6" key="1">
    <citation type="submission" date="2022-03" db="EMBL/GenBank/DDBJ databases">
        <title>Complete genome sequence of Caldinitratiruptor microaerophilus.</title>
        <authorList>
            <person name="Mukaiyama R."/>
            <person name="Nishiyama T."/>
            <person name="Ueda K."/>
        </authorList>
    </citation>
    <scope>NUCLEOTIDE SEQUENCE</scope>
    <source>
        <strain evidence="6">JCM 16183</strain>
    </source>
</reference>
<dbReference type="GO" id="GO:0005737">
    <property type="term" value="C:cytoplasm"/>
    <property type="evidence" value="ECO:0007669"/>
    <property type="project" value="TreeGrafter"/>
</dbReference>
<dbReference type="EC" id="2.1.2.2" evidence="4"/>
<dbReference type="InterPro" id="IPR004607">
    <property type="entry name" value="GART"/>
</dbReference>
<dbReference type="FunFam" id="3.40.50.170:FF:000007">
    <property type="entry name" value="Phosphoribosylglycinamide formyltransferase"/>
    <property type="match status" value="1"/>
</dbReference>
<dbReference type="AlphaFoldDB" id="A0AA35G8Q7"/>
<comment type="pathway">
    <text evidence="1 4">Purine metabolism; IMP biosynthesis via de novo pathway; N(2)-formyl-N(1)-(5-phospho-D-ribosyl)glycinamide from N(1)-(5-phospho-D-ribosyl)glycinamide (10-formyl THF route): step 1/1.</text>
</comment>
<keyword evidence="3 4" id="KW-0658">Purine biosynthesis</keyword>
<evidence type="ECO:0000256" key="1">
    <source>
        <dbReference type="ARBA" id="ARBA00005054"/>
    </source>
</evidence>
<dbReference type="KEGG" id="cmic:caldi_23700"/>
<comment type="function">
    <text evidence="4">Catalyzes the transfer of a formyl group from 10-formyltetrahydrofolate to 5-phospho-ribosyl-glycinamide (GAR), producing 5-phospho-ribosyl-N-formylglycinamide (FGAR) and tetrahydrofolate.</text>
</comment>
<feature type="binding site" evidence="4">
    <location>
        <begin position="113"/>
        <end position="116"/>
    </location>
    <ligand>
        <name>(6R)-10-formyltetrahydrofolate</name>
        <dbReference type="ChEBI" id="CHEBI:195366"/>
    </ligand>
</feature>
<accession>A0AA35G8Q7</accession>
<evidence type="ECO:0000256" key="4">
    <source>
        <dbReference type="HAMAP-Rule" id="MF_01930"/>
    </source>
</evidence>
<dbReference type="HAMAP" id="MF_01930">
    <property type="entry name" value="PurN"/>
    <property type="match status" value="1"/>
</dbReference>
<proteinExistence type="inferred from homology"/>
<dbReference type="RefSeq" id="WP_319951752.1">
    <property type="nucleotide sequence ID" value="NZ_AP025628.1"/>
</dbReference>
<dbReference type="Gene3D" id="3.40.50.170">
    <property type="entry name" value="Formyl transferase, N-terminal domain"/>
    <property type="match status" value="1"/>
</dbReference>
<evidence type="ECO:0000256" key="2">
    <source>
        <dbReference type="ARBA" id="ARBA00022679"/>
    </source>
</evidence>
<feature type="binding site" evidence="4">
    <location>
        <position position="82"/>
    </location>
    <ligand>
        <name>(6R)-10-formyltetrahydrofolate</name>
        <dbReference type="ChEBI" id="CHEBI:195366"/>
    </ligand>
</feature>
<evidence type="ECO:0000313" key="6">
    <source>
        <dbReference type="EMBL" id="BDG61280.1"/>
    </source>
</evidence>
<comment type="catalytic activity">
    <reaction evidence="4">
        <text>N(1)-(5-phospho-beta-D-ribosyl)glycinamide + (6R)-10-formyltetrahydrofolate = N(2)-formyl-N(1)-(5-phospho-beta-D-ribosyl)glycinamide + (6S)-5,6,7,8-tetrahydrofolate + H(+)</text>
        <dbReference type="Rhea" id="RHEA:15053"/>
        <dbReference type="ChEBI" id="CHEBI:15378"/>
        <dbReference type="ChEBI" id="CHEBI:57453"/>
        <dbReference type="ChEBI" id="CHEBI:143788"/>
        <dbReference type="ChEBI" id="CHEBI:147286"/>
        <dbReference type="ChEBI" id="CHEBI:195366"/>
        <dbReference type="EC" id="2.1.2.2"/>
    </reaction>
</comment>
<dbReference type="Pfam" id="PF00551">
    <property type="entry name" value="Formyl_trans_N"/>
    <property type="match status" value="1"/>
</dbReference>
<dbReference type="NCBIfam" id="TIGR00639">
    <property type="entry name" value="PurN"/>
    <property type="match status" value="1"/>
</dbReference>
<feature type="domain" description="Formyl transferase N-terminal" evidence="5">
    <location>
        <begin position="29"/>
        <end position="205"/>
    </location>
</feature>
<evidence type="ECO:0000259" key="5">
    <source>
        <dbReference type="Pfam" id="PF00551"/>
    </source>
</evidence>
<sequence>MNDIVFPPAALEPLTRERARAARPVTAGILVSGRGSNMEALLRAVAAGCLSAHVAVVVSDNPEAPALGKARRYGVETVVADRRAYPDRTAQEGAVASALMVRGVELVLLAGYMRLLRGPLLAAYPGRILNIHPALLPAFPGLHAQRQALDHGAKVAGCTVHFVDAGTDMGPIVLQAAVPVLEDDTEETLAARILVAEHRLYPAAVQLYAEGRLVLEGRRVRILPPPRDRSSRPD</sequence>
<evidence type="ECO:0000313" key="7">
    <source>
        <dbReference type="Proteomes" id="UP001163687"/>
    </source>
</evidence>
<organism evidence="6 7">
    <name type="scientific">Caldinitratiruptor microaerophilus</name>
    <dbReference type="NCBI Taxonomy" id="671077"/>
    <lineage>
        <taxon>Bacteria</taxon>
        <taxon>Bacillati</taxon>
        <taxon>Bacillota</taxon>
        <taxon>Clostridia</taxon>
        <taxon>Eubacteriales</taxon>
        <taxon>Symbiobacteriaceae</taxon>
        <taxon>Caldinitratiruptor</taxon>
    </lineage>
</organism>
<protein>
    <recommendedName>
        <fullName evidence="4">Phosphoribosylglycinamide formyltransferase</fullName>
        <ecNumber evidence="4">2.1.2.2</ecNumber>
    </recommendedName>
    <alternativeName>
        <fullName evidence="4">5'-phosphoribosylglycinamide transformylase</fullName>
    </alternativeName>
    <alternativeName>
        <fullName evidence="4">GAR transformylase</fullName>
        <shortName evidence="4">GART</shortName>
    </alternativeName>
</protein>
<dbReference type="InterPro" id="IPR036477">
    <property type="entry name" value="Formyl_transf_N_sf"/>
</dbReference>
<dbReference type="PANTHER" id="PTHR43369:SF2">
    <property type="entry name" value="PHOSPHORIBOSYLGLYCINAMIDE FORMYLTRANSFERASE"/>
    <property type="match status" value="1"/>
</dbReference>
<comment type="similarity">
    <text evidence="4">Belongs to the GART family.</text>
</comment>
<feature type="binding site" evidence="4">
    <location>
        <begin position="35"/>
        <end position="37"/>
    </location>
    <ligand>
        <name>N(1)-(5-phospho-beta-D-ribosyl)glycinamide</name>
        <dbReference type="ChEBI" id="CHEBI:143788"/>
    </ligand>
</feature>
<feature type="active site" description="Proton donor" evidence="4">
    <location>
        <position position="132"/>
    </location>
</feature>
<gene>
    <name evidence="4 6" type="primary">purN</name>
    <name evidence="6" type="ORF">caldi_23700</name>
</gene>
<dbReference type="GO" id="GO:0006189">
    <property type="term" value="P:'de novo' IMP biosynthetic process"/>
    <property type="evidence" value="ECO:0007669"/>
    <property type="project" value="UniProtKB-UniRule"/>
</dbReference>
<dbReference type="CDD" id="cd08645">
    <property type="entry name" value="FMT_core_GART"/>
    <property type="match status" value="1"/>
</dbReference>
<dbReference type="SUPFAM" id="SSF53328">
    <property type="entry name" value="Formyltransferase"/>
    <property type="match status" value="1"/>
</dbReference>
<feature type="binding site" evidence="4">
    <location>
        <position position="130"/>
    </location>
    <ligand>
        <name>(6R)-10-formyltetrahydrofolate</name>
        <dbReference type="ChEBI" id="CHEBI:195366"/>
    </ligand>
</feature>
<feature type="site" description="Raises pKa of active site His" evidence="4">
    <location>
        <position position="168"/>
    </location>
</feature>
<dbReference type="EMBL" id="AP025628">
    <property type="protein sequence ID" value="BDG61280.1"/>
    <property type="molecule type" value="Genomic_DNA"/>
</dbReference>
<keyword evidence="7" id="KW-1185">Reference proteome</keyword>
<evidence type="ECO:0000256" key="3">
    <source>
        <dbReference type="ARBA" id="ARBA00022755"/>
    </source>
</evidence>
<name>A0AA35G8Q7_9FIRM</name>
<dbReference type="Proteomes" id="UP001163687">
    <property type="component" value="Chromosome"/>
</dbReference>
<dbReference type="GO" id="GO:0004644">
    <property type="term" value="F:phosphoribosylglycinamide formyltransferase activity"/>
    <property type="evidence" value="ECO:0007669"/>
    <property type="project" value="UniProtKB-UniRule"/>
</dbReference>